<evidence type="ECO:0000259" key="8">
    <source>
        <dbReference type="PROSITE" id="PS51352"/>
    </source>
</evidence>
<accession>A0A9Q0LDQ8</accession>
<feature type="chain" id="PRO_5040368381" evidence="7">
    <location>
        <begin position="20"/>
        <end position="400"/>
    </location>
</feature>
<dbReference type="PANTHER" id="PTHR46426:SF1">
    <property type="entry name" value="PROTEIN DISULFIDE-ISOMERASE TMX3"/>
    <property type="match status" value="1"/>
</dbReference>
<evidence type="ECO:0000256" key="3">
    <source>
        <dbReference type="ARBA" id="ARBA00022989"/>
    </source>
</evidence>
<evidence type="ECO:0000256" key="2">
    <source>
        <dbReference type="ARBA" id="ARBA00022692"/>
    </source>
</evidence>
<evidence type="ECO:0000313" key="9">
    <source>
        <dbReference type="EMBL" id="KAJ5070997.1"/>
    </source>
</evidence>
<dbReference type="Gene3D" id="3.40.30.10">
    <property type="entry name" value="Glutaredoxin"/>
    <property type="match status" value="2"/>
</dbReference>
<dbReference type="EMBL" id="JAPDFW010000092">
    <property type="protein sequence ID" value="KAJ5070997.1"/>
    <property type="molecule type" value="Genomic_DNA"/>
</dbReference>
<dbReference type="AlphaFoldDB" id="A0A9Q0LDQ8"/>
<proteinExistence type="predicted"/>
<dbReference type="GO" id="GO:0005789">
    <property type="term" value="C:endoplasmic reticulum membrane"/>
    <property type="evidence" value="ECO:0007669"/>
    <property type="project" value="UniProtKB-SubCell"/>
</dbReference>
<evidence type="ECO:0000256" key="5">
    <source>
        <dbReference type="ARBA" id="ARBA00045246"/>
    </source>
</evidence>
<dbReference type="PROSITE" id="PS00194">
    <property type="entry name" value="THIOREDOXIN_1"/>
    <property type="match status" value="1"/>
</dbReference>
<feature type="transmembrane region" description="Helical" evidence="6">
    <location>
        <begin position="369"/>
        <end position="389"/>
    </location>
</feature>
<comment type="subcellular location">
    <subcellularLocation>
        <location evidence="1">Endoplasmic reticulum membrane</location>
        <topology evidence="1">Single-pass membrane protein</topology>
    </subcellularLocation>
</comment>
<keyword evidence="10" id="KW-1185">Reference proteome</keyword>
<protein>
    <submittedName>
        <fullName evidence="9">Protein disulfide isomerase</fullName>
    </submittedName>
</protein>
<keyword evidence="9" id="KW-0413">Isomerase</keyword>
<organism evidence="9 10">
    <name type="scientific">Anaeramoeba ignava</name>
    <name type="common">Anaerobic marine amoeba</name>
    <dbReference type="NCBI Taxonomy" id="1746090"/>
    <lineage>
        <taxon>Eukaryota</taxon>
        <taxon>Metamonada</taxon>
        <taxon>Anaeramoebidae</taxon>
        <taxon>Anaeramoeba</taxon>
    </lineage>
</organism>
<comment type="function">
    <text evidence="5">Probable disulfide isomerase, which participates in the folding of proteins containing disulfide bonds. May act as a dithiol oxidase. Acts as a regulator of endoplasmic reticulum-mitochondria contact sites via its ability to regulate redox signals.</text>
</comment>
<dbReference type="InterPro" id="IPR017937">
    <property type="entry name" value="Thioredoxin_CS"/>
</dbReference>
<reference evidence="9" key="1">
    <citation type="submission" date="2022-10" db="EMBL/GenBank/DDBJ databases">
        <title>Novel sulphate-reducing endosymbionts in the free-living metamonad Anaeramoeba.</title>
        <authorList>
            <person name="Jerlstrom-Hultqvist J."/>
            <person name="Cepicka I."/>
            <person name="Gallot-Lavallee L."/>
            <person name="Salas-Leiva D."/>
            <person name="Curtis B.A."/>
            <person name="Zahonova K."/>
            <person name="Pipaliya S."/>
            <person name="Dacks J."/>
            <person name="Roger A.J."/>
        </authorList>
    </citation>
    <scope>NUCLEOTIDE SEQUENCE</scope>
    <source>
        <strain evidence="9">BMAN</strain>
    </source>
</reference>
<dbReference type="PANTHER" id="PTHR46426">
    <property type="entry name" value="PROTEIN DISULFIDE-ISOMERASE TMX3"/>
    <property type="match status" value="1"/>
</dbReference>
<evidence type="ECO:0000313" key="10">
    <source>
        <dbReference type="Proteomes" id="UP001149090"/>
    </source>
</evidence>
<dbReference type="CDD" id="cd02961">
    <property type="entry name" value="PDI_a_family"/>
    <property type="match status" value="1"/>
</dbReference>
<keyword evidence="3 6" id="KW-1133">Transmembrane helix</keyword>
<dbReference type="Proteomes" id="UP001149090">
    <property type="component" value="Unassembled WGS sequence"/>
</dbReference>
<feature type="signal peptide" evidence="7">
    <location>
        <begin position="1"/>
        <end position="19"/>
    </location>
</feature>
<keyword evidence="7" id="KW-0732">Signal</keyword>
<evidence type="ECO:0000256" key="6">
    <source>
        <dbReference type="SAM" id="Phobius"/>
    </source>
</evidence>
<comment type="caution">
    <text evidence="9">The sequence shown here is derived from an EMBL/GenBank/DDBJ whole genome shotgun (WGS) entry which is preliminary data.</text>
</comment>
<dbReference type="Pfam" id="PF00085">
    <property type="entry name" value="Thioredoxin"/>
    <property type="match status" value="1"/>
</dbReference>
<keyword evidence="2 6" id="KW-0812">Transmembrane</keyword>
<dbReference type="OMA" id="WENVENF"/>
<dbReference type="Pfam" id="PF13848">
    <property type="entry name" value="Thioredoxin_6"/>
    <property type="match status" value="1"/>
</dbReference>
<dbReference type="SUPFAM" id="SSF52833">
    <property type="entry name" value="Thioredoxin-like"/>
    <property type="match status" value="2"/>
</dbReference>
<evidence type="ECO:0000256" key="1">
    <source>
        <dbReference type="ARBA" id="ARBA00004389"/>
    </source>
</evidence>
<dbReference type="InterPro" id="IPR052250">
    <property type="entry name" value="PDI_TMX3"/>
</dbReference>
<dbReference type="InterPro" id="IPR036249">
    <property type="entry name" value="Thioredoxin-like_sf"/>
</dbReference>
<feature type="domain" description="Thioredoxin" evidence="8">
    <location>
        <begin position="1"/>
        <end position="123"/>
    </location>
</feature>
<dbReference type="OrthoDB" id="427280at2759"/>
<sequence length="400" mass="47161">MKFSLFSIFFLFSISFSFCQVEILTTENFAENTKSGYWLIKFYADWCPHCKKLNPIFEEAAKKYSGGVTFGSVHCPDEGSVCNKQNIRGYPTVKLYENGIEKTTFNAERTVESFRKFLINEIQPVHQIKSFKDLEKEEVQFLLLIESSNSQKEQLIRNYQNSALENFHFRKFSIFEYDSSDVLKETDFDAKIIEESIKSGGSLVIFYKDLFETFEEIFYDPGNLEELIDEGLFPPMSELSRSYYQKLKKDKQTFALAILDRKHEDSELFKETMITFSQTQKHLNFVWIDWENVENFFLNLPVKKQDLPTIIILTQPDHDLYIQPKDMGIANFFKQFSDGKLKKHQEDIQEKPEVFFSDDPQNSFEFSPFILLIVVGFFVGVGFMAYKLYNRKREEREKFD</sequence>
<gene>
    <name evidence="9" type="ORF">M0811_01979</name>
</gene>
<dbReference type="PROSITE" id="PS51352">
    <property type="entry name" value="THIOREDOXIN_2"/>
    <property type="match status" value="1"/>
</dbReference>
<name>A0A9Q0LDQ8_ANAIG</name>
<dbReference type="InterPro" id="IPR013766">
    <property type="entry name" value="Thioredoxin_domain"/>
</dbReference>
<evidence type="ECO:0000256" key="4">
    <source>
        <dbReference type="ARBA" id="ARBA00023136"/>
    </source>
</evidence>
<evidence type="ECO:0000256" key="7">
    <source>
        <dbReference type="SAM" id="SignalP"/>
    </source>
</evidence>
<dbReference type="GO" id="GO:0016853">
    <property type="term" value="F:isomerase activity"/>
    <property type="evidence" value="ECO:0007669"/>
    <property type="project" value="UniProtKB-KW"/>
</dbReference>
<keyword evidence="4 6" id="KW-0472">Membrane</keyword>